<feature type="transmembrane region" description="Helical" evidence="1">
    <location>
        <begin position="229"/>
        <end position="249"/>
    </location>
</feature>
<dbReference type="Proteomes" id="UP000256373">
    <property type="component" value="Unassembled WGS sequence"/>
</dbReference>
<organism evidence="2 3">
    <name type="scientific">Dyadobacter luteus</name>
    <dbReference type="NCBI Taxonomy" id="2259619"/>
    <lineage>
        <taxon>Bacteria</taxon>
        <taxon>Pseudomonadati</taxon>
        <taxon>Bacteroidota</taxon>
        <taxon>Cytophagia</taxon>
        <taxon>Cytophagales</taxon>
        <taxon>Spirosomataceae</taxon>
        <taxon>Dyadobacter</taxon>
    </lineage>
</organism>
<feature type="transmembrane region" description="Helical" evidence="1">
    <location>
        <begin position="7"/>
        <end position="28"/>
    </location>
</feature>
<keyword evidence="1" id="KW-0472">Membrane</keyword>
<feature type="transmembrane region" description="Helical" evidence="1">
    <location>
        <begin position="181"/>
        <end position="200"/>
    </location>
</feature>
<evidence type="ECO:0000256" key="1">
    <source>
        <dbReference type="SAM" id="Phobius"/>
    </source>
</evidence>
<proteinExistence type="predicted"/>
<keyword evidence="1" id="KW-0812">Transmembrane</keyword>
<feature type="transmembrane region" description="Helical" evidence="1">
    <location>
        <begin position="107"/>
        <end position="127"/>
    </location>
</feature>
<gene>
    <name evidence="2" type="ORF">DSL64_27170</name>
</gene>
<dbReference type="InterPro" id="IPR038330">
    <property type="entry name" value="TspO/MBR-related_sf"/>
</dbReference>
<dbReference type="RefSeq" id="WP_115834116.1">
    <property type="nucleotide sequence ID" value="NZ_QNUL01000041.1"/>
</dbReference>
<accession>A0A3D8Y393</accession>
<sequence>MIRTLQISNILAFLVTLVMNYLSNTGVFNNSTMATVSARYQNLFTPAGYAFSIWGVIYLALAGFIIYQAKGLFGNAKPHAVVTKIGWLFVLSCIANCFWIICWLYDYTGLSVLVMVSLLASLYAIVLKTRMELDLIPLKRVAFEWWPFAMYLGWICVALIANTAAYLTRIQWSGFGLSDKTWTLIMILAAVVIDILLIWFRNLRESAAIGAWGIAAVAVANHHKVQDIFYAAAAATLLLLLNAGVHAYLNRGKFFSLPKRVGK</sequence>
<dbReference type="PANTHER" id="PTHR33802">
    <property type="entry name" value="SI:CH211-161H7.5-RELATED"/>
    <property type="match status" value="1"/>
</dbReference>
<feature type="transmembrane region" description="Helical" evidence="1">
    <location>
        <begin position="81"/>
        <end position="101"/>
    </location>
</feature>
<dbReference type="EMBL" id="QNUL01000041">
    <property type="protein sequence ID" value="REA56109.1"/>
    <property type="molecule type" value="Genomic_DNA"/>
</dbReference>
<protein>
    <submittedName>
        <fullName evidence="2">Tryptophan-rich sensory protein</fullName>
    </submittedName>
</protein>
<evidence type="ECO:0000313" key="2">
    <source>
        <dbReference type="EMBL" id="REA56109.1"/>
    </source>
</evidence>
<dbReference type="PANTHER" id="PTHR33802:SF1">
    <property type="entry name" value="XK-RELATED PROTEIN"/>
    <property type="match status" value="1"/>
</dbReference>
<keyword evidence="3" id="KW-1185">Reference proteome</keyword>
<keyword evidence="1" id="KW-1133">Transmembrane helix</keyword>
<dbReference type="OrthoDB" id="5189031at2"/>
<comment type="caution">
    <text evidence="2">The sequence shown here is derived from an EMBL/GenBank/DDBJ whole genome shotgun (WGS) entry which is preliminary data.</text>
</comment>
<dbReference type="Gene3D" id="1.20.1260.100">
    <property type="entry name" value="TspO/MBR protein"/>
    <property type="match status" value="1"/>
</dbReference>
<name>A0A3D8Y393_9BACT</name>
<feature type="transmembrane region" description="Helical" evidence="1">
    <location>
        <begin position="148"/>
        <end position="169"/>
    </location>
</feature>
<feature type="transmembrane region" description="Helical" evidence="1">
    <location>
        <begin position="48"/>
        <end position="69"/>
    </location>
</feature>
<dbReference type="AlphaFoldDB" id="A0A3D8Y393"/>
<evidence type="ECO:0000313" key="3">
    <source>
        <dbReference type="Proteomes" id="UP000256373"/>
    </source>
</evidence>
<reference evidence="2 3" key="1">
    <citation type="submission" date="2018-07" db="EMBL/GenBank/DDBJ databases">
        <title>Dyadobacter roseus sp. nov., isolated from rose rhizosphere soil.</title>
        <authorList>
            <person name="Chen L."/>
        </authorList>
    </citation>
    <scope>NUCLEOTIDE SEQUENCE [LARGE SCALE GENOMIC DNA]</scope>
    <source>
        <strain evidence="2 3">RS19</strain>
    </source>
</reference>
<feature type="transmembrane region" description="Helical" evidence="1">
    <location>
        <begin position="207"/>
        <end position="223"/>
    </location>
</feature>